<evidence type="ECO:0000313" key="1">
    <source>
        <dbReference type="EMBL" id="MBA4463286.1"/>
    </source>
</evidence>
<evidence type="ECO:0000313" key="2">
    <source>
        <dbReference type="Proteomes" id="UP000591542"/>
    </source>
</evidence>
<organism evidence="1 2">
    <name type="scientific">Candidatus Nitrosomaritimum aestuariumsis</name>
    <dbReference type="NCBI Taxonomy" id="3342354"/>
    <lineage>
        <taxon>Archaea</taxon>
        <taxon>Nitrososphaerota</taxon>
        <taxon>Nitrososphaeria</taxon>
        <taxon>Nitrosopumilales</taxon>
        <taxon>Nitrosopumilaceae</taxon>
        <taxon>Candidatus Nitrosomaritimum</taxon>
    </lineage>
</organism>
<name>A0AC60W8P4_9ARCH</name>
<gene>
    <name evidence="1" type="ORF">H2B01_03770</name>
</gene>
<dbReference type="EMBL" id="JACEMX010000082">
    <property type="protein sequence ID" value="MBA4463286.1"/>
    <property type="molecule type" value="Genomic_DNA"/>
</dbReference>
<dbReference type="Proteomes" id="UP000591542">
    <property type="component" value="Unassembled WGS sequence"/>
</dbReference>
<sequence>MRQTITLPYGTVTDISPDIKLVLANAGHILGSALCHFHIGNGDHNFVYSGDIKFGKSILFEAASWNFPRVETLLIESTYGLKEDIQPTRQEVESSFINAVNNTLADGGKVLIPIPAVGRAQEIMMVIDHYMKSGEMVEAPVFTEGMISEASAIHESYPEYLARELKQKILETDDNPFDSEYFTNIEHADAREEPLREDSPCIILATSGMLEGGPVLEYFKNIAPDKKSKVLFVSYQVNGTLGRRVLDGSKQVSMLGKEGKVEVVTINCGVEKLDGFSGHSDYNQLMSFVQRLRPKLRRVLVNHGERKKSENLAMNIRRMYRIPSHYPQIQEAIKLF</sequence>
<comment type="caution">
    <text evidence="1">The sequence shown here is derived from an EMBL/GenBank/DDBJ whole genome shotgun (WGS) entry which is preliminary data.</text>
</comment>
<reference evidence="1 2" key="1">
    <citation type="journal article" date="2020" name="Appl. Environ. Microbiol.">
        <title>Genomic Characteristics of a Novel Species of Ammonia-Oxidizing Archaea from the Jiulong River Estuary.</title>
        <authorList>
            <person name="Zou D."/>
            <person name="Wan R."/>
            <person name="Han L."/>
            <person name="Xu M.N."/>
            <person name="Liu Y."/>
            <person name="Liu H."/>
            <person name="Kao S.J."/>
            <person name="Li M."/>
        </authorList>
    </citation>
    <scope>NUCLEOTIDE SEQUENCE [LARGE SCALE GENOMIC DNA]</scope>
    <source>
        <strain evidence="1">S2bin1</strain>
    </source>
</reference>
<accession>A0AC60W8P4</accession>
<feature type="non-terminal residue" evidence="1">
    <location>
        <position position="1"/>
    </location>
</feature>
<protein>
    <submittedName>
        <fullName evidence="1">Beta-CASP ribonuclease aCPSF1</fullName>
    </submittedName>
</protein>
<proteinExistence type="predicted"/>